<dbReference type="PANTHER" id="PTHR11575">
    <property type="entry name" value="5'-NUCLEOTIDASE-RELATED"/>
    <property type="match status" value="1"/>
</dbReference>
<dbReference type="GO" id="GO:0016787">
    <property type="term" value="F:hydrolase activity"/>
    <property type="evidence" value="ECO:0007669"/>
    <property type="project" value="InterPro"/>
</dbReference>
<dbReference type="Proteomes" id="UP000236333">
    <property type="component" value="Unassembled WGS sequence"/>
</dbReference>
<dbReference type="InterPro" id="IPR008334">
    <property type="entry name" value="5'-Nucleotdase_C"/>
</dbReference>
<dbReference type="OrthoDB" id="10252235at2759"/>
<reference evidence="4 5" key="1">
    <citation type="journal article" date="2017" name="Mol. Biol. Evol.">
        <title>The 4-celled Tetrabaena socialis nuclear genome reveals the essential components for genetic control of cell number at the origin of multicellularity in the volvocine lineage.</title>
        <authorList>
            <person name="Featherston J."/>
            <person name="Arakaki Y."/>
            <person name="Hanschen E.R."/>
            <person name="Ferris P.J."/>
            <person name="Michod R.E."/>
            <person name="Olson B.J.S.C."/>
            <person name="Nozaki H."/>
            <person name="Durand P.M."/>
        </authorList>
    </citation>
    <scope>NUCLEOTIDE SEQUENCE [LARGE SCALE GENOMIC DNA]</scope>
    <source>
        <strain evidence="4 5">NIES-571</strain>
    </source>
</reference>
<feature type="compositionally biased region" description="Acidic residues" evidence="2">
    <location>
        <begin position="406"/>
        <end position="417"/>
    </location>
</feature>
<evidence type="ECO:0000256" key="2">
    <source>
        <dbReference type="SAM" id="MobiDB-lite"/>
    </source>
</evidence>
<evidence type="ECO:0000313" key="4">
    <source>
        <dbReference type="EMBL" id="PNH05856.1"/>
    </source>
</evidence>
<keyword evidence="5" id="KW-1185">Reference proteome</keyword>
<sequence>MAPSSCCLPVSLPLADVYSIEPAEREPVGGASRLAYKVKEFREQGENPLVLFSGDAYNPSLMSTMTLGAQMVPILNEIGVTVSCMGIVAEFMKLMGEKMDEEVAETLVELDGRFQTVRNRESNLGNFVCDVWRKAAGAEIAILNSGSLRSDTLHPIGKLKARDFVAILPMLDETVVLECTGEQVVIALENAVSQWPRLEGRFPQVSGLKFKFDPAQPPGARVVAGSVFVTDFDDELEDERAPLLVERRYRVAVKEYLAQGKDGFSVFTGCKVLVDGEAGVALPTALKNHCLTLSVLSEWDPNVKLSQAAAFWRERTRTSHSLHGGSSHLGEGEPSHAPARAHKHREHGVAVHNPASGGFCIAPAVEGRIVNVQEEAAARERQEEEREEERRHDEEEKAGKERVVEDEFSAFLDEEPVEVPHSGAPARRDDGEESEL</sequence>
<feature type="region of interest" description="Disordered" evidence="2">
    <location>
        <begin position="376"/>
        <end position="436"/>
    </location>
</feature>
<evidence type="ECO:0000256" key="1">
    <source>
        <dbReference type="ARBA" id="ARBA00006654"/>
    </source>
</evidence>
<dbReference type="AlphaFoldDB" id="A0A2J8A027"/>
<feature type="compositionally biased region" description="Basic and acidic residues" evidence="2">
    <location>
        <begin position="376"/>
        <end position="405"/>
    </location>
</feature>
<dbReference type="Gene3D" id="3.90.780.10">
    <property type="entry name" value="5'-Nucleotidase, C-terminal domain"/>
    <property type="match status" value="1"/>
</dbReference>
<dbReference type="SUPFAM" id="SSF55816">
    <property type="entry name" value="5'-nucleotidase (syn. UDP-sugar hydrolase), C-terminal domain"/>
    <property type="match status" value="1"/>
</dbReference>
<feature type="region of interest" description="Disordered" evidence="2">
    <location>
        <begin position="316"/>
        <end position="347"/>
    </location>
</feature>
<dbReference type="Pfam" id="PF02872">
    <property type="entry name" value="5_nucleotid_C"/>
    <property type="match status" value="1"/>
</dbReference>
<evidence type="ECO:0000313" key="5">
    <source>
        <dbReference type="Proteomes" id="UP000236333"/>
    </source>
</evidence>
<feature type="domain" description="5'-Nucleotidase C-terminal" evidence="3">
    <location>
        <begin position="113"/>
        <end position="268"/>
    </location>
</feature>
<dbReference type="SUPFAM" id="SSF56300">
    <property type="entry name" value="Metallo-dependent phosphatases"/>
    <property type="match status" value="1"/>
</dbReference>
<dbReference type="EMBL" id="PGGS01000275">
    <property type="protein sequence ID" value="PNH05856.1"/>
    <property type="molecule type" value="Genomic_DNA"/>
</dbReference>
<dbReference type="Gene3D" id="3.60.21.10">
    <property type="match status" value="1"/>
</dbReference>
<feature type="compositionally biased region" description="Low complexity" evidence="2">
    <location>
        <begin position="319"/>
        <end position="329"/>
    </location>
</feature>
<comment type="caution">
    <text evidence="4">The sequence shown here is derived from an EMBL/GenBank/DDBJ whole genome shotgun (WGS) entry which is preliminary data.</text>
</comment>
<dbReference type="GO" id="GO:0009166">
    <property type="term" value="P:nucleotide catabolic process"/>
    <property type="evidence" value="ECO:0007669"/>
    <property type="project" value="InterPro"/>
</dbReference>
<comment type="similarity">
    <text evidence="1">Belongs to the 5'-nucleotidase family.</text>
</comment>
<dbReference type="InterPro" id="IPR029052">
    <property type="entry name" value="Metallo-depent_PP-like"/>
</dbReference>
<accession>A0A2J8A027</accession>
<gene>
    <name evidence="4" type="ORF">TSOC_007838</name>
</gene>
<dbReference type="PANTHER" id="PTHR11575:SF48">
    <property type="entry name" value="5'-NUCLEOTIDASE"/>
    <property type="match status" value="1"/>
</dbReference>
<organism evidence="4 5">
    <name type="scientific">Tetrabaena socialis</name>
    <dbReference type="NCBI Taxonomy" id="47790"/>
    <lineage>
        <taxon>Eukaryota</taxon>
        <taxon>Viridiplantae</taxon>
        <taxon>Chlorophyta</taxon>
        <taxon>core chlorophytes</taxon>
        <taxon>Chlorophyceae</taxon>
        <taxon>CS clade</taxon>
        <taxon>Chlamydomonadales</taxon>
        <taxon>Tetrabaenaceae</taxon>
        <taxon>Tetrabaena</taxon>
    </lineage>
</organism>
<dbReference type="InterPro" id="IPR006179">
    <property type="entry name" value="5_nucleotidase/apyrase"/>
</dbReference>
<evidence type="ECO:0000259" key="3">
    <source>
        <dbReference type="Pfam" id="PF02872"/>
    </source>
</evidence>
<name>A0A2J8A027_9CHLO</name>
<proteinExistence type="inferred from homology"/>
<dbReference type="InterPro" id="IPR036907">
    <property type="entry name" value="5'-Nucleotdase_C_sf"/>
</dbReference>
<protein>
    <submittedName>
        <fullName evidence="4">Trifunctional nucleotide phosphoesterase protein YfkN</fullName>
    </submittedName>
</protein>